<dbReference type="Pfam" id="PF07250">
    <property type="entry name" value="Glyoxal_oxid_N"/>
    <property type="match status" value="2"/>
</dbReference>
<dbReference type="PANTHER" id="PTHR32208">
    <property type="entry name" value="SECRETED PROTEIN-RELATED"/>
    <property type="match status" value="1"/>
</dbReference>
<accession>A0A2P6PZ02</accession>
<dbReference type="AlphaFoldDB" id="A0A2P6PZ02"/>
<evidence type="ECO:0000313" key="2">
    <source>
        <dbReference type="EMBL" id="PRQ27154.1"/>
    </source>
</evidence>
<reference evidence="2 3" key="1">
    <citation type="journal article" date="2018" name="Nat. Genet.">
        <title>The Rosa genome provides new insights in the design of modern roses.</title>
        <authorList>
            <person name="Bendahmane M."/>
        </authorList>
    </citation>
    <scope>NUCLEOTIDE SEQUENCE [LARGE SCALE GENOMIC DNA]</scope>
    <source>
        <strain evidence="3">cv. Old Blush</strain>
    </source>
</reference>
<dbReference type="InterPro" id="IPR037293">
    <property type="entry name" value="Gal_Oxidase_central_sf"/>
</dbReference>
<dbReference type="Proteomes" id="UP000238479">
    <property type="component" value="Chromosome 6"/>
</dbReference>
<dbReference type="Gramene" id="PRQ27154">
    <property type="protein sequence ID" value="PRQ27154"/>
    <property type="gene ID" value="RchiOBHm_Chr6g0302281"/>
</dbReference>
<feature type="domain" description="Glyoxal oxidase N-terminal" evidence="1">
    <location>
        <begin position="3"/>
        <end position="39"/>
    </location>
</feature>
<sequence>MNGTFVGALRTCARIKITNPNPEWVVETMPLARVMSDMTKGVATHGLSPPLDMTLLPNGEVLIINGGAAGTAGWEIGRKPILNPVLHRPENVIGSRFKVQNPSTVPRMYHSRALLLRDSRVLVGGSNPHKYYRFINVLYLTELSLEAFHPSYLDAKYTYLRPTIIGLGSQLSYTRVWRKDSN</sequence>
<proteinExistence type="predicted"/>
<protein>
    <submittedName>
        <fullName evidence="2">Putative galactose oxidase/kelch, beta-propeller, galactose oxidase, beta-propeller</fullName>
    </submittedName>
</protein>
<evidence type="ECO:0000313" key="3">
    <source>
        <dbReference type="Proteomes" id="UP000238479"/>
    </source>
</evidence>
<evidence type="ECO:0000259" key="1">
    <source>
        <dbReference type="Pfam" id="PF07250"/>
    </source>
</evidence>
<dbReference type="InterPro" id="IPR009880">
    <property type="entry name" value="Glyoxal_oxidase_N"/>
</dbReference>
<dbReference type="OMA" id="PEWEYEL"/>
<dbReference type="InterPro" id="IPR011043">
    <property type="entry name" value="Gal_Oxase/kelch_b-propeller"/>
</dbReference>
<dbReference type="Gene3D" id="2.130.10.80">
    <property type="entry name" value="Galactose oxidase/kelch, beta-propeller"/>
    <property type="match status" value="1"/>
</dbReference>
<organism evidence="2 3">
    <name type="scientific">Rosa chinensis</name>
    <name type="common">China rose</name>
    <dbReference type="NCBI Taxonomy" id="74649"/>
    <lineage>
        <taxon>Eukaryota</taxon>
        <taxon>Viridiplantae</taxon>
        <taxon>Streptophyta</taxon>
        <taxon>Embryophyta</taxon>
        <taxon>Tracheophyta</taxon>
        <taxon>Spermatophyta</taxon>
        <taxon>Magnoliopsida</taxon>
        <taxon>eudicotyledons</taxon>
        <taxon>Gunneridae</taxon>
        <taxon>Pentapetalae</taxon>
        <taxon>rosids</taxon>
        <taxon>fabids</taxon>
        <taxon>Rosales</taxon>
        <taxon>Rosaceae</taxon>
        <taxon>Rosoideae</taxon>
        <taxon>Rosoideae incertae sedis</taxon>
        <taxon>Rosa</taxon>
    </lineage>
</organism>
<comment type="caution">
    <text evidence="2">The sequence shown here is derived from an EMBL/GenBank/DDBJ whole genome shotgun (WGS) entry which is preliminary data.</text>
</comment>
<feature type="domain" description="Glyoxal oxidase N-terminal" evidence="1">
    <location>
        <begin position="52"/>
        <end position="152"/>
    </location>
</feature>
<dbReference type="PANTHER" id="PTHR32208:SF62">
    <property type="entry name" value="OXIDASE, PUTATIVE, EXPRESSED-RELATED"/>
    <property type="match status" value="1"/>
</dbReference>
<keyword evidence="3" id="KW-1185">Reference proteome</keyword>
<dbReference type="SUPFAM" id="SSF50965">
    <property type="entry name" value="Galactose oxidase, central domain"/>
    <property type="match status" value="1"/>
</dbReference>
<gene>
    <name evidence="2" type="ORF">RchiOBHm_Chr6g0302281</name>
</gene>
<dbReference type="STRING" id="74649.A0A2P6PZ02"/>
<name>A0A2P6PZ02_ROSCH</name>
<dbReference type="EMBL" id="PDCK01000044">
    <property type="protein sequence ID" value="PRQ27154.1"/>
    <property type="molecule type" value="Genomic_DNA"/>
</dbReference>